<evidence type="ECO:0000259" key="5">
    <source>
        <dbReference type="PROSITE" id="PS51720"/>
    </source>
</evidence>
<keyword evidence="3" id="KW-0342">GTP-binding</keyword>
<comment type="similarity">
    <text evidence="1">Belongs to the TRAFAC class TrmE-Era-EngA-EngB-Septin-like GTPase superfamily. AIG1/Toc34/Toc159-like paraseptin GTPase family. IAN subfamily.</text>
</comment>
<dbReference type="PANTHER" id="PTHR10903:SF184">
    <property type="entry name" value="GTP-BINDING PROTEIN A"/>
    <property type="match status" value="1"/>
</dbReference>
<dbReference type="AlphaFoldDB" id="A0AAN9BJY0"/>
<feature type="domain" description="AIG1-type G" evidence="5">
    <location>
        <begin position="316"/>
        <end position="523"/>
    </location>
</feature>
<evidence type="ECO:0000256" key="1">
    <source>
        <dbReference type="ARBA" id="ARBA00008535"/>
    </source>
</evidence>
<reference evidence="6 7" key="1">
    <citation type="submission" date="2024-02" db="EMBL/GenBank/DDBJ databases">
        <title>Chromosome-scale genome assembly of the rough periwinkle Littorina saxatilis.</title>
        <authorList>
            <person name="De Jode A."/>
            <person name="Faria R."/>
            <person name="Formenti G."/>
            <person name="Sims Y."/>
            <person name="Smith T.P."/>
            <person name="Tracey A."/>
            <person name="Wood J.M.D."/>
            <person name="Zagrodzka Z.B."/>
            <person name="Johannesson K."/>
            <person name="Butlin R.K."/>
            <person name="Leder E.H."/>
        </authorList>
    </citation>
    <scope>NUCLEOTIDE SEQUENCE [LARGE SCALE GENOMIC DNA]</scope>
    <source>
        <strain evidence="6">Snail1</strain>
        <tissue evidence="6">Muscle</tissue>
    </source>
</reference>
<protein>
    <recommendedName>
        <fullName evidence="5">AIG1-type G domain-containing protein</fullName>
    </recommendedName>
</protein>
<dbReference type="InterPro" id="IPR027417">
    <property type="entry name" value="P-loop_NTPase"/>
</dbReference>
<feature type="domain" description="AIG1-type G" evidence="5">
    <location>
        <begin position="102"/>
        <end position="314"/>
    </location>
</feature>
<keyword evidence="2" id="KW-0547">Nucleotide-binding</keyword>
<dbReference type="Gene3D" id="3.40.50.300">
    <property type="entry name" value="P-loop containing nucleotide triphosphate hydrolases"/>
    <property type="match status" value="2"/>
</dbReference>
<gene>
    <name evidence="6" type="ORF">V1264_015422</name>
</gene>
<evidence type="ECO:0000256" key="3">
    <source>
        <dbReference type="ARBA" id="ARBA00023134"/>
    </source>
</evidence>
<dbReference type="Pfam" id="PF04548">
    <property type="entry name" value="AIG1"/>
    <property type="match status" value="2"/>
</dbReference>
<keyword evidence="7" id="KW-1185">Reference proteome</keyword>
<dbReference type="InterPro" id="IPR045058">
    <property type="entry name" value="GIMA/IAN/Toc"/>
</dbReference>
<dbReference type="Proteomes" id="UP001374579">
    <property type="component" value="Unassembled WGS sequence"/>
</dbReference>
<dbReference type="GO" id="GO:0005525">
    <property type="term" value="F:GTP binding"/>
    <property type="evidence" value="ECO:0007669"/>
    <property type="project" value="UniProtKB-KW"/>
</dbReference>
<dbReference type="PANTHER" id="PTHR10903">
    <property type="entry name" value="GTPASE, IMAP FAMILY MEMBER-RELATED"/>
    <property type="match status" value="1"/>
</dbReference>
<dbReference type="SUPFAM" id="SSF52540">
    <property type="entry name" value="P-loop containing nucleoside triphosphate hydrolases"/>
    <property type="match status" value="2"/>
</dbReference>
<dbReference type="InterPro" id="IPR006703">
    <property type="entry name" value="G_AIG1"/>
</dbReference>
<evidence type="ECO:0000256" key="4">
    <source>
        <dbReference type="SAM" id="MobiDB-lite"/>
    </source>
</evidence>
<dbReference type="EMBL" id="JBAMIC010000004">
    <property type="protein sequence ID" value="KAK7107513.1"/>
    <property type="molecule type" value="Genomic_DNA"/>
</dbReference>
<name>A0AAN9BJY0_9CAEN</name>
<organism evidence="6 7">
    <name type="scientific">Littorina saxatilis</name>
    <dbReference type="NCBI Taxonomy" id="31220"/>
    <lineage>
        <taxon>Eukaryota</taxon>
        <taxon>Metazoa</taxon>
        <taxon>Spiralia</taxon>
        <taxon>Lophotrochozoa</taxon>
        <taxon>Mollusca</taxon>
        <taxon>Gastropoda</taxon>
        <taxon>Caenogastropoda</taxon>
        <taxon>Littorinimorpha</taxon>
        <taxon>Littorinoidea</taxon>
        <taxon>Littorinidae</taxon>
        <taxon>Littorina</taxon>
    </lineage>
</organism>
<feature type="region of interest" description="Disordered" evidence="4">
    <location>
        <begin position="1"/>
        <end position="100"/>
    </location>
</feature>
<accession>A0AAN9BJY0</accession>
<dbReference type="PROSITE" id="PS51720">
    <property type="entry name" value="G_AIG1"/>
    <property type="match status" value="2"/>
</dbReference>
<sequence>MSNLWCGRAQKDKDTPRTIKERPRSEKMNSSSPSRSPQRPPPQPHENAEKSSHRRSSDSAVPQRPPHGPKERKGSGAERQGSSPDGQGRGRSSSDRQAGPQDAELQILLIGKTGNGKSSTGNAILARSKPPFEVSTGILSATEQTQLAESVRPHGTMKLKVQVVDFPDVTCDMTEEAARKEVEDCTTLTYPYPSATCLVVRADVRFTPEEYATYRKTRELLGERIFENMVVVFTMGDKLPAADRANFQEQLNRANTELKQVLADANNSYVILSNGDENEGVLDNHRVANDDRETGVARLLDIVVGSHNTTVTTCRPKTLRVLLLGSSGSGKSATGNSILYTNPEFKVHMGLATGTKSWDKATASLRGFELEIVDTPGISPKDGDRHNLSKDVQKWFSKLDPGPDVVLLVAKANERFKDEDYKVFQAFQRVVGHDFNKHVIIILTGGDELTKMRKTIEDELKYAPSSLQNLMAEAKQRYMVFDNETESATDRLLQRNRLLREMANLRDTNKRKPLKMSKKIAAEKNSPQAEGHYRRKQSYETATKESPGRVQPSKESPGRVQPCQQSYGSSWRCVMS</sequence>
<evidence type="ECO:0000313" key="7">
    <source>
        <dbReference type="Proteomes" id="UP001374579"/>
    </source>
</evidence>
<comment type="caution">
    <text evidence="6">The sequence shown here is derived from an EMBL/GenBank/DDBJ whole genome shotgun (WGS) entry which is preliminary data.</text>
</comment>
<evidence type="ECO:0000256" key="2">
    <source>
        <dbReference type="ARBA" id="ARBA00022741"/>
    </source>
</evidence>
<feature type="compositionally biased region" description="Basic and acidic residues" evidence="4">
    <location>
        <begin position="46"/>
        <end position="57"/>
    </location>
</feature>
<feature type="compositionally biased region" description="Basic and acidic residues" evidence="4">
    <location>
        <begin position="9"/>
        <end position="27"/>
    </location>
</feature>
<evidence type="ECO:0000313" key="6">
    <source>
        <dbReference type="EMBL" id="KAK7107513.1"/>
    </source>
</evidence>
<proteinExistence type="inferred from homology"/>
<feature type="region of interest" description="Disordered" evidence="4">
    <location>
        <begin position="503"/>
        <end position="576"/>
    </location>
</feature>